<evidence type="ECO:0000313" key="2">
    <source>
        <dbReference type="Proteomes" id="UP000219522"/>
    </source>
</evidence>
<name>A0A7Z7I3A2_9BURK</name>
<dbReference type="AlphaFoldDB" id="A0A7Z7I3A2"/>
<organism evidence="1 2">
    <name type="scientific">Caballeronia arationis</name>
    <dbReference type="NCBI Taxonomy" id="1777142"/>
    <lineage>
        <taxon>Bacteria</taxon>
        <taxon>Pseudomonadati</taxon>
        <taxon>Pseudomonadota</taxon>
        <taxon>Betaproteobacteria</taxon>
        <taxon>Burkholderiales</taxon>
        <taxon>Burkholderiaceae</taxon>
        <taxon>Caballeronia</taxon>
    </lineage>
</organism>
<dbReference type="Gene3D" id="2.160.20.110">
    <property type="match status" value="1"/>
</dbReference>
<reference evidence="1 2" key="1">
    <citation type="submission" date="2017-09" db="EMBL/GenBank/DDBJ databases">
        <authorList>
            <person name="Varghese N."/>
            <person name="Submissions S."/>
        </authorList>
    </citation>
    <scope>NUCLEOTIDE SEQUENCE [LARGE SCALE GENOMIC DNA]</scope>
    <source>
        <strain evidence="1 2">OK806</strain>
    </source>
</reference>
<sequence length="485" mass="49258">MITTGNLLHLDNADVHAALWNISAPAFNAGPLNSATLASNLSNGTSITGNATGANNGTGDINLGAAVRWTGDASLTLNALHNVTLGPLATVANSGAGNLTLRADSHGIDNGGSVLSRGTIDWSKGTGVVSALYDMNGTYTRGAVHSNPSWSAEPFSGLLTQYTAYRLVNSRADLEKVSNDLSGVYALGKDLNFSGSAVAFNPIGGASNTPFTGQFDGMGHELQNMDIEVVDDLQRWLGVFGTIGATGVVRNLGVVNANAVSFLNSSIGILAGLNQGLITHSYASGSAEKHTIGEAGGFVAQNDGTIERSSSSVEVSGYDAAGGLAVTNNGTIIQSFFTGSAGPGSLRGNAGGLVVSNNGTITQSYTTGSVAGITIAGMTVINNGTISESFVAGPMARYLPSNVIGAISDNNAGTIANSVFWDVQTTTAPMGTVSGTPVPAANGLTTAQMSTPSSFGPTWNFTPDGTWVIPAGGTHPILRWQQAVK</sequence>
<protein>
    <recommendedName>
        <fullName evidence="3">Filamentous hemagglutinin-like protein</fullName>
    </recommendedName>
</protein>
<dbReference type="EMBL" id="OCSU01000001">
    <property type="protein sequence ID" value="SOE55415.1"/>
    <property type="molecule type" value="Genomic_DNA"/>
</dbReference>
<dbReference type="Proteomes" id="UP000219522">
    <property type="component" value="Unassembled WGS sequence"/>
</dbReference>
<comment type="caution">
    <text evidence="1">The sequence shown here is derived from an EMBL/GenBank/DDBJ whole genome shotgun (WGS) entry which is preliminary data.</text>
</comment>
<evidence type="ECO:0008006" key="3">
    <source>
        <dbReference type="Google" id="ProtNLM"/>
    </source>
</evidence>
<accession>A0A7Z7I3A2</accession>
<proteinExistence type="predicted"/>
<evidence type="ECO:0000313" key="1">
    <source>
        <dbReference type="EMBL" id="SOE55415.1"/>
    </source>
</evidence>
<gene>
    <name evidence="1" type="ORF">SAMN05446927_1013</name>
</gene>
<keyword evidence="2" id="KW-1185">Reference proteome</keyword>